<protein>
    <submittedName>
        <fullName evidence="3">Glycoside hydrolase family 16 protein</fullName>
    </submittedName>
</protein>
<dbReference type="PANTHER" id="PTHR10963:SF55">
    <property type="entry name" value="GLYCOSIDE HYDROLASE FAMILY 16 PROTEIN"/>
    <property type="match status" value="1"/>
</dbReference>
<dbReference type="PANTHER" id="PTHR10963">
    <property type="entry name" value="GLYCOSYL HYDROLASE-RELATED"/>
    <property type="match status" value="1"/>
</dbReference>
<evidence type="ECO:0000313" key="3">
    <source>
        <dbReference type="EMBL" id="UZH55430.1"/>
    </source>
</evidence>
<dbReference type="SUPFAM" id="SSF49899">
    <property type="entry name" value="Concanavalin A-like lectins/glucanases"/>
    <property type="match status" value="1"/>
</dbReference>
<dbReference type="GO" id="GO:0016787">
    <property type="term" value="F:hydrolase activity"/>
    <property type="evidence" value="ECO:0007669"/>
    <property type="project" value="UniProtKB-KW"/>
</dbReference>
<organism evidence="3 4">
    <name type="scientific">Salinimicrobium tongyeongense</name>
    <dbReference type="NCBI Taxonomy" id="2809707"/>
    <lineage>
        <taxon>Bacteria</taxon>
        <taxon>Pseudomonadati</taxon>
        <taxon>Bacteroidota</taxon>
        <taxon>Flavobacteriia</taxon>
        <taxon>Flavobacteriales</taxon>
        <taxon>Flavobacteriaceae</taxon>
        <taxon>Salinimicrobium</taxon>
    </lineage>
</organism>
<dbReference type="CDD" id="cd08023">
    <property type="entry name" value="GH16_laminarinase_like"/>
    <property type="match status" value="1"/>
</dbReference>
<dbReference type="InterPro" id="IPR000757">
    <property type="entry name" value="Beta-glucanase-like"/>
</dbReference>
<dbReference type="PROSITE" id="PS51257">
    <property type="entry name" value="PROKAR_LIPOPROTEIN"/>
    <property type="match status" value="1"/>
</dbReference>
<dbReference type="Pfam" id="PF00722">
    <property type="entry name" value="Glyco_hydro_16"/>
    <property type="match status" value="1"/>
</dbReference>
<dbReference type="InterPro" id="IPR050546">
    <property type="entry name" value="Glycosyl_Hydrlase_16"/>
</dbReference>
<accession>A0ABY6NR86</accession>
<keyword evidence="4" id="KW-1185">Reference proteome</keyword>
<feature type="domain" description="GH16" evidence="2">
    <location>
        <begin position="26"/>
        <end position="264"/>
    </location>
</feature>
<dbReference type="InterPro" id="IPR013320">
    <property type="entry name" value="ConA-like_dom_sf"/>
</dbReference>
<reference evidence="3" key="1">
    <citation type="submission" date="2021-02" db="EMBL/GenBank/DDBJ databases">
        <title>Salinimicrobium sp. nov. isolated from seawater in Tongyeong, Republic of Korea.</title>
        <authorList>
            <person name="Lee S.-J."/>
        </authorList>
    </citation>
    <scope>NUCLEOTIDE SEQUENCE</scope>
    <source>
        <strain evidence="3">HN-2-9-2</strain>
    </source>
</reference>
<keyword evidence="3" id="KW-0378">Hydrolase</keyword>
<dbReference type="RefSeq" id="WP_265163792.1">
    <property type="nucleotide sequence ID" value="NZ_CP069620.1"/>
</dbReference>
<comment type="similarity">
    <text evidence="1">Belongs to the glycosyl hydrolase 16 family.</text>
</comment>
<dbReference type="Gene3D" id="2.60.120.200">
    <property type="match status" value="1"/>
</dbReference>
<evidence type="ECO:0000256" key="1">
    <source>
        <dbReference type="ARBA" id="ARBA00006865"/>
    </source>
</evidence>
<proteinExistence type="inferred from homology"/>
<evidence type="ECO:0000313" key="4">
    <source>
        <dbReference type="Proteomes" id="UP001163981"/>
    </source>
</evidence>
<name>A0ABY6NR86_9FLAO</name>
<dbReference type="PROSITE" id="PS51762">
    <property type="entry name" value="GH16_2"/>
    <property type="match status" value="1"/>
</dbReference>
<dbReference type="EMBL" id="CP069620">
    <property type="protein sequence ID" value="UZH55430.1"/>
    <property type="molecule type" value="Genomic_DNA"/>
</dbReference>
<gene>
    <name evidence="3" type="ORF">JRG66_00570</name>
</gene>
<sequence length="264" mass="30880">MRIFTTLFCLFLIYGCGVRNIRKNSQDSWNLVWQDNFEYNGKPDDKKWSHSPKGGADWARYCTDSDSTRFVKNGNLHLRGILNTNPADTLKYSTGCISTKNKFSFNHGRIEVRAKLDKGKGSWPAIWMMPQDSKYGGWPHSGEIDIMEHLNRDTIVYQTLHSNYIDIQEKREDPLYFTTVPFKIGEYNNYGVEWYPDRLDFFVNGKHTFSYPKIQDADARQWPFDQEFFILLNQALGGSWVGKIADEDLPVEMLVDWVRVYQKN</sequence>
<dbReference type="Proteomes" id="UP001163981">
    <property type="component" value="Chromosome"/>
</dbReference>
<evidence type="ECO:0000259" key="2">
    <source>
        <dbReference type="PROSITE" id="PS51762"/>
    </source>
</evidence>